<dbReference type="InterPro" id="IPR001789">
    <property type="entry name" value="Sig_transdc_resp-reg_receiver"/>
</dbReference>
<dbReference type="PROSITE" id="PS50110">
    <property type="entry name" value="RESPONSE_REGULATORY"/>
    <property type="match status" value="1"/>
</dbReference>
<dbReference type="InterPro" id="IPR016032">
    <property type="entry name" value="Sig_transdc_resp-reg_C-effctor"/>
</dbReference>
<name>A0ABQ3MRQ3_9PSEU</name>
<dbReference type="PANTHER" id="PTHR48111:SF4">
    <property type="entry name" value="DNA-BINDING DUAL TRANSCRIPTIONAL REGULATOR OMPR"/>
    <property type="match status" value="1"/>
</dbReference>
<proteinExistence type="predicted"/>
<dbReference type="InterPro" id="IPR039420">
    <property type="entry name" value="WalR-like"/>
</dbReference>
<dbReference type="Proteomes" id="UP000605568">
    <property type="component" value="Unassembled WGS sequence"/>
</dbReference>
<evidence type="ECO:0000259" key="7">
    <source>
        <dbReference type="PROSITE" id="PS50110"/>
    </source>
</evidence>
<evidence type="ECO:0000259" key="8">
    <source>
        <dbReference type="PROSITE" id="PS51755"/>
    </source>
</evidence>
<evidence type="ECO:0000256" key="1">
    <source>
        <dbReference type="ARBA" id="ARBA00022553"/>
    </source>
</evidence>
<keyword evidence="3 6" id="KW-0238">DNA-binding</keyword>
<evidence type="ECO:0000256" key="6">
    <source>
        <dbReference type="PROSITE-ProRule" id="PRU01091"/>
    </source>
</evidence>
<gene>
    <name evidence="9" type="ORF">GCM10017774_74920</name>
</gene>
<keyword evidence="4" id="KW-0804">Transcription</keyword>
<dbReference type="SMART" id="SM00448">
    <property type="entry name" value="REC"/>
    <property type="match status" value="1"/>
</dbReference>
<feature type="DNA-binding region" description="OmpR/PhoB-type" evidence="6">
    <location>
        <begin position="137"/>
        <end position="235"/>
    </location>
</feature>
<dbReference type="EMBL" id="BNAR01000016">
    <property type="protein sequence ID" value="GHH56593.1"/>
    <property type="molecule type" value="Genomic_DNA"/>
</dbReference>
<sequence length="237" mass="25565">MEKWLKSLRGRPPTVLVTDPDRSSCTALTAELESAGFTVLTAGTGAEGAYLAAAEVPDLVVLAQRLPDLGYRTALHRIRTVHTGPVVLAAETAGQDVVVTAFDAGVDDVVGKPLNVSVVVARVKALLRRVALNGQTGSVMRTGALEIDPRSRRVAVGDREIELTRLEFDLLVLLVGGQGRVVKREAVLSALWGEHEEAGKRLDVHVAALRRKLGENAARPRFLHTVKRVGFRFGEEL</sequence>
<dbReference type="SUPFAM" id="SSF46894">
    <property type="entry name" value="C-terminal effector domain of the bipartite response regulators"/>
    <property type="match status" value="1"/>
</dbReference>
<accession>A0ABQ3MRQ3</accession>
<keyword evidence="2" id="KW-0805">Transcription regulation</keyword>
<comment type="caution">
    <text evidence="9">The sequence shown here is derived from an EMBL/GenBank/DDBJ whole genome shotgun (WGS) entry which is preliminary data.</text>
</comment>
<evidence type="ECO:0000256" key="4">
    <source>
        <dbReference type="ARBA" id="ARBA00023163"/>
    </source>
</evidence>
<dbReference type="Gene3D" id="1.10.10.10">
    <property type="entry name" value="Winged helix-like DNA-binding domain superfamily/Winged helix DNA-binding domain"/>
    <property type="match status" value="1"/>
</dbReference>
<evidence type="ECO:0000256" key="5">
    <source>
        <dbReference type="PROSITE-ProRule" id="PRU00169"/>
    </source>
</evidence>
<dbReference type="CDD" id="cd00383">
    <property type="entry name" value="trans_reg_C"/>
    <property type="match status" value="1"/>
</dbReference>
<evidence type="ECO:0000313" key="9">
    <source>
        <dbReference type="EMBL" id="GHH56593.1"/>
    </source>
</evidence>
<feature type="domain" description="OmpR/PhoB-type" evidence="8">
    <location>
        <begin position="137"/>
        <end position="235"/>
    </location>
</feature>
<dbReference type="SMART" id="SM00862">
    <property type="entry name" value="Trans_reg_C"/>
    <property type="match status" value="1"/>
</dbReference>
<keyword evidence="10" id="KW-1185">Reference proteome</keyword>
<dbReference type="GO" id="GO:0003677">
    <property type="term" value="F:DNA binding"/>
    <property type="evidence" value="ECO:0007669"/>
    <property type="project" value="UniProtKB-KW"/>
</dbReference>
<evidence type="ECO:0000256" key="2">
    <source>
        <dbReference type="ARBA" id="ARBA00023015"/>
    </source>
</evidence>
<dbReference type="PANTHER" id="PTHR48111">
    <property type="entry name" value="REGULATOR OF RPOS"/>
    <property type="match status" value="1"/>
</dbReference>
<protein>
    <submittedName>
        <fullName evidence="9">DNA-binding response regulator</fullName>
    </submittedName>
</protein>
<dbReference type="InterPro" id="IPR036388">
    <property type="entry name" value="WH-like_DNA-bd_sf"/>
</dbReference>
<dbReference type="InterPro" id="IPR011006">
    <property type="entry name" value="CheY-like_superfamily"/>
</dbReference>
<organism evidence="9 10">
    <name type="scientific">Lentzea cavernae</name>
    <dbReference type="NCBI Taxonomy" id="2020703"/>
    <lineage>
        <taxon>Bacteria</taxon>
        <taxon>Bacillati</taxon>
        <taxon>Actinomycetota</taxon>
        <taxon>Actinomycetes</taxon>
        <taxon>Pseudonocardiales</taxon>
        <taxon>Pseudonocardiaceae</taxon>
        <taxon>Lentzea</taxon>
    </lineage>
</organism>
<dbReference type="InterPro" id="IPR001867">
    <property type="entry name" value="OmpR/PhoB-type_DNA-bd"/>
</dbReference>
<dbReference type="Pfam" id="PF00072">
    <property type="entry name" value="Response_reg"/>
    <property type="match status" value="1"/>
</dbReference>
<dbReference type="Pfam" id="PF00486">
    <property type="entry name" value="Trans_reg_C"/>
    <property type="match status" value="1"/>
</dbReference>
<comment type="caution">
    <text evidence="5">Lacks conserved residue(s) required for the propagation of feature annotation.</text>
</comment>
<evidence type="ECO:0000313" key="10">
    <source>
        <dbReference type="Proteomes" id="UP000605568"/>
    </source>
</evidence>
<dbReference type="Gene3D" id="3.40.50.2300">
    <property type="match status" value="1"/>
</dbReference>
<feature type="domain" description="Response regulatory" evidence="7">
    <location>
        <begin position="14"/>
        <end position="127"/>
    </location>
</feature>
<keyword evidence="1" id="KW-0597">Phosphoprotein</keyword>
<evidence type="ECO:0000256" key="3">
    <source>
        <dbReference type="ARBA" id="ARBA00023125"/>
    </source>
</evidence>
<reference evidence="10" key="1">
    <citation type="journal article" date="2019" name="Int. J. Syst. Evol. Microbiol.">
        <title>The Global Catalogue of Microorganisms (GCM) 10K type strain sequencing project: providing services to taxonomists for standard genome sequencing and annotation.</title>
        <authorList>
            <consortium name="The Broad Institute Genomics Platform"/>
            <consortium name="The Broad Institute Genome Sequencing Center for Infectious Disease"/>
            <person name="Wu L."/>
            <person name="Ma J."/>
        </authorList>
    </citation>
    <scope>NUCLEOTIDE SEQUENCE [LARGE SCALE GENOMIC DNA]</scope>
    <source>
        <strain evidence="10">CGMCC 4.7367</strain>
    </source>
</reference>
<dbReference type="SUPFAM" id="SSF52172">
    <property type="entry name" value="CheY-like"/>
    <property type="match status" value="1"/>
</dbReference>
<dbReference type="PROSITE" id="PS51755">
    <property type="entry name" value="OMPR_PHOB"/>
    <property type="match status" value="1"/>
</dbReference>